<feature type="domain" description="HAMP" evidence="19">
    <location>
        <begin position="167"/>
        <end position="219"/>
    </location>
</feature>
<name>A0A855Y2K6_9BACL</name>
<evidence type="ECO:0000313" key="20">
    <source>
        <dbReference type="EMBL" id="PWW36670.1"/>
    </source>
</evidence>
<dbReference type="GO" id="GO:0005524">
    <property type="term" value="F:ATP binding"/>
    <property type="evidence" value="ECO:0007669"/>
    <property type="project" value="UniProtKB-KW"/>
</dbReference>
<feature type="transmembrane region" description="Helical" evidence="17">
    <location>
        <begin position="147"/>
        <end position="170"/>
    </location>
</feature>
<keyword evidence="8" id="KW-0547">Nucleotide-binding</keyword>
<dbReference type="CDD" id="cd06225">
    <property type="entry name" value="HAMP"/>
    <property type="match status" value="1"/>
</dbReference>
<evidence type="ECO:0000256" key="10">
    <source>
        <dbReference type="ARBA" id="ARBA00022840"/>
    </source>
</evidence>
<keyword evidence="5" id="KW-0597">Phosphoprotein</keyword>
<dbReference type="SUPFAM" id="SSF158472">
    <property type="entry name" value="HAMP domain-like"/>
    <property type="match status" value="1"/>
</dbReference>
<dbReference type="InterPro" id="IPR003594">
    <property type="entry name" value="HATPase_dom"/>
</dbReference>
<keyword evidence="6" id="KW-0808">Transferase</keyword>
<dbReference type="GO" id="GO:0005886">
    <property type="term" value="C:plasma membrane"/>
    <property type="evidence" value="ECO:0007669"/>
    <property type="project" value="UniProtKB-SubCell"/>
</dbReference>
<dbReference type="PRINTS" id="PR00344">
    <property type="entry name" value="BCTRLSENSOR"/>
</dbReference>
<gene>
    <name evidence="20" type="ORF">DET56_110109</name>
</gene>
<dbReference type="SMART" id="SM00388">
    <property type="entry name" value="HisKA"/>
    <property type="match status" value="1"/>
</dbReference>
<dbReference type="RefSeq" id="WP_110000991.1">
    <property type="nucleotide sequence ID" value="NZ_QGTZ01000010.1"/>
</dbReference>
<evidence type="ECO:0000256" key="13">
    <source>
        <dbReference type="ARBA" id="ARBA00023026"/>
    </source>
</evidence>
<dbReference type="CDD" id="cd00082">
    <property type="entry name" value="HisKA"/>
    <property type="match status" value="1"/>
</dbReference>
<comment type="catalytic activity">
    <reaction evidence="1">
        <text>ATP + protein L-histidine = ADP + protein N-phospho-L-histidine.</text>
        <dbReference type="EC" id="2.7.13.3"/>
    </reaction>
</comment>
<dbReference type="InterPro" id="IPR036097">
    <property type="entry name" value="HisK_dim/P_sf"/>
</dbReference>
<evidence type="ECO:0000256" key="9">
    <source>
        <dbReference type="ARBA" id="ARBA00022777"/>
    </source>
</evidence>
<dbReference type="GO" id="GO:0000155">
    <property type="term" value="F:phosphorelay sensor kinase activity"/>
    <property type="evidence" value="ECO:0007669"/>
    <property type="project" value="InterPro"/>
</dbReference>
<keyword evidence="13" id="KW-0843">Virulence</keyword>
<keyword evidence="10" id="KW-0067">ATP-binding</keyword>
<keyword evidence="11 17" id="KW-1133">Transmembrane helix</keyword>
<evidence type="ECO:0000256" key="4">
    <source>
        <dbReference type="ARBA" id="ARBA00022475"/>
    </source>
</evidence>
<evidence type="ECO:0000256" key="12">
    <source>
        <dbReference type="ARBA" id="ARBA00023012"/>
    </source>
</evidence>
<dbReference type="InterPro" id="IPR050398">
    <property type="entry name" value="HssS/ArlS-like"/>
</dbReference>
<keyword evidence="14 17" id="KW-0472">Membrane</keyword>
<comment type="caution">
    <text evidence="20">The sequence shown here is derived from an EMBL/GenBank/DDBJ whole genome shotgun (WGS) entry which is preliminary data.</text>
</comment>
<keyword evidence="4" id="KW-1003">Cell membrane</keyword>
<dbReference type="InterPro" id="IPR003660">
    <property type="entry name" value="HAMP_dom"/>
</dbReference>
<dbReference type="FunFam" id="3.30.565.10:FF:000006">
    <property type="entry name" value="Sensor histidine kinase WalK"/>
    <property type="match status" value="1"/>
</dbReference>
<evidence type="ECO:0000256" key="17">
    <source>
        <dbReference type="SAM" id="Phobius"/>
    </source>
</evidence>
<evidence type="ECO:0000256" key="14">
    <source>
        <dbReference type="ARBA" id="ARBA00023136"/>
    </source>
</evidence>
<dbReference type="Pfam" id="PF02518">
    <property type="entry name" value="HATPase_c"/>
    <property type="match status" value="1"/>
</dbReference>
<dbReference type="Gene3D" id="6.10.340.10">
    <property type="match status" value="1"/>
</dbReference>
<evidence type="ECO:0000256" key="3">
    <source>
        <dbReference type="ARBA" id="ARBA00012438"/>
    </source>
</evidence>
<dbReference type="EMBL" id="QGTZ01000010">
    <property type="protein sequence ID" value="PWW36670.1"/>
    <property type="molecule type" value="Genomic_DNA"/>
</dbReference>
<keyword evidence="12" id="KW-0902">Two-component regulatory system</keyword>
<feature type="transmembrane region" description="Helical" evidence="17">
    <location>
        <begin position="12"/>
        <end position="30"/>
    </location>
</feature>
<feature type="domain" description="Histidine kinase" evidence="18">
    <location>
        <begin position="227"/>
        <end position="442"/>
    </location>
</feature>
<dbReference type="SUPFAM" id="SSF47384">
    <property type="entry name" value="Homodimeric domain of signal transducing histidine kinase"/>
    <property type="match status" value="1"/>
</dbReference>
<evidence type="ECO:0000256" key="8">
    <source>
        <dbReference type="ARBA" id="ARBA00022741"/>
    </source>
</evidence>
<evidence type="ECO:0000259" key="18">
    <source>
        <dbReference type="PROSITE" id="PS50109"/>
    </source>
</evidence>
<dbReference type="CDD" id="cd00075">
    <property type="entry name" value="HATPase"/>
    <property type="match status" value="1"/>
</dbReference>
<dbReference type="InterPro" id="IPR004358">
    <property type="entry name" value="Sig_transdc_His_kin-like_C"/>
</dbReference>
<accession>A0A855Y2K6</accession>
<evidence type="ECO:0000259" key="19">
    <source>
        <dbReference type="PROSITE" id="PS50885"/>
    </source>
</evidence>
<dbReference type="InterPro" id="IPR005467">
    <property type="entry name" value="His_kinase_dom"/>
</dbReference>
<dbReference type="SMART" id="SM00387">
    <property type="entry name" value="HATPase_c"/>
    <property type="match status" value="1"/>
</dbReference>
<organism evidence="20 21">
    <name type="scientific">Paenibacillus pabuli</name>
    <dbReference type="NCBI Taxonomy" id="1472"/>
    <lineage>
        <taxon>Bacteria</taxon>
        <taxon>Bacillati</taxon>
        <taxon>Bacillota</taxon>
        <taxon>Bacilli</taxon>
        <taxon>Bacillales</taxon>
        <taxon>Paenibacillaceae</taxon>
        <taxon>Paenibacillus</taxon>
    </lineage>
</organism>
<dbReference type="Proteomes" id="UP000247078">
    <property type="component" value="Unassembled WGS sequence"/>
</dbReference>
<dbReference type="InterPro" id="IPR036890">
    <property type="entry name" value="HATPase_C_sf"/>
</dbReference>
<dbReference type="Gene3D" id="1.10.287.130">
    <property type="match status" value="1"/>
</dbReference>
<dbReference type="InterPro" id="IPR003661">
    <property type="entry name" value="HisK_dim/P_dom"/>
</dbReference>
<evidence type="ECO:0000256" key="11">
    <source>
        <dbReference type="ARBA" id="ARBA00022989"/>
    </source>
</evidence>
<evidence type="ECO:0000256" key="6">
    <source>
        <dbReference type="ARBA" id="ARBA00022679"/>
    </source>
</evidence>
<comment type="function">
    <text evidence="15">Member of the two-component regulatory system HssS/HssR involved in intracellular heme homeostasis and tempering of staphylococcal virulence. HssS functions as a heme sensor histidine kinase which is autophosphorylated at a histidine residue and transfers its phosphate group to an aspartate residue of HssR. HssR/HssS activates the expression of hrtAB, an efflux pump, in response to extracellular heme, hemin, hemoglobin or blood.</text>
</comment>
<dbReference type="PANTHER" id="PTHR45528:SF11">
    <property type="entry name" value="HISTIDINE KINASE"/>
    <property type="match status" value="1"/>
</dbReference>
<dbReference type="AlphaFoldDB" id="A0A855Y2K6"/>
<dbReference type="PROSITE" id="PS50885">
    <property type="entry name" value="HAMP"/>
    <property type="match status" value="1"/>
</dbReference>
<evidence type="ECO:0000313" key="21">
    <source>
        <dbReference type="Proteomes" id="UP000247078"/>
    </source>
</evidence>
<proteinExistence type="predicted"/>
<keyword evidence="9 20" id="KW-0418">Kinase</keyword>
<dbReference type="PROSITE" id="PS50109">
    <property type="entry name" value="HIS_KIN"/>
    <property type="match status" value="1"/>
</dbReference>
<comment type="subcellular location">
    <subcellularLocation>
        <location evidence="2">Cell membrane</location>
        <topology evidence="2">Multi-pass membrane protein</topology>
    </subcellularLocation>
</comment>
<dbReference type="FunFam" id="1.10.287.130:FF:000001">
    <property type="entry name" value="Two-component sensor histidine kinase"/>
    <property type="match status" value="1"/>
</dbReference>
<evidence type="ECO:0000256" key="7">
    <source>
        <dbReference type="ARBA" id="ARBA00022692"/>
    </source>
</evidence>
<dbReference type="Pfam" id="PF00512">
    <property type="entry name" value="HisKA"/>
    <property type="match status" value="1"/>
</dbReference>
<protein>
    <recommendedName>
        <fullName evidence="16">Heme sensor protein HssS</fullName>
        <ecNumber evidence="3">2.7.13.3</ecNumber>
    </recommendedName>
</protein>
<evidence type="ECO:0000256" key="1">
    <source>
        <dbReference type="ARBA" id="ARBA00000085"/>
    </source>
</evidence>
<dbReference type="SUPFAM" id="SSF55874">
    <property type="entry name" value="ATPase domain of HSP90 chaperone/DNA topoisomerase II/histidine kinase"/>
    <property type="match status" value="1"/>
</dbReference>
<dbReference type="SMART" id="SM00304">
    <property type="entry name" value="HAMP"/>
    <property type="match status" value="1"/>
</dbReference>
<evidence type="ECO:0000256" key="2">
    <source>
        <dbReference type="ARBA" id="ARBA00004651"/>
    </source>
</evidence>
<dbReference type="PANTHER" id="PTHR45528">
    <property type="entry name" value="SENSOR HISTIDINE KINASE CPXA"/>
    <property type="match status" value="1"/>
</dbReference>
<dbReference type="Gene3D" id="3.30.565.10">
    <property type="entry name" value="Histidine kinase-like ATPase, C-terminal domain"/>
    <property type="match status" value="1"/>
</dbReference>
<evidence type="ECO:0000256" key="15">
    <source>
        <dbReference type="ARBA" id="ARBA00037219"/>
    </source>
</evidence>
<dbReference type="EC" id="2.7.13.3" evidence="3"/>
<keyword evidence="7 17" id="KW-0812">Transmembrane</keyword>
<dbReference type="Pfam" id="PF00672">
    <property type="entry name" value="HAMP"/>
    <property type="match status" value="1"/>
</dbReference>
<evidence type="ECO:0000256" key="5">
    <source>
        <dbReference type="ARBA" id="ARBA00022553"/>
    </source>
</evidence>
<reference evidence="20 21" key="1">
    <citation type="submission" date="2018-05" db="EMBL/GenBank/DDBJ databases">
        <title>Freshwater and sediment microbial communities from various areas in North America, analyzing microbe dynamics in response to fracking.</title>
        <authorList>
            <person name="Lamendella R."/>
        </authorList>
    </citation>
    <scope>NUCLEOTIDE SEQUENCE [LARGE SCALE GENOMIC DNA]</scope>
    <source>
        <strain evidence="20 21">DB-3</strain>
    </source>
</reference>
<sequence>MKIVRKSLRLRIVVTFFGIVIVSLILSFILNMRSQENTPNHSMITIAEDIATIINLIDDPEKVKTSLDIFARYGLDINSVNEQSEVLASFPDDKVHELFDESSTKAFMMSKKDETAIVGVPRMNEEKDALLIKINFSSIFHNVKRTLFISLLTVLVIGSLLIMFMSGYIVKPIKKLTAAAKKMASGDLSVRLKHNNPDEFGELMESFNHMARELQKIDSVRDDLVSNVSHEMQSPLTSIRGFTRALQDGVIPLEEQKEHLDIIYEETLRLSRLSDNLLRLASLDSEHHPFNLTTFQLDEQLRRAIVLAEPQWAHKNIRIELDLLSCEITVDKDLFEQVWQNLINNAIKYTGSDGVIHIAIEMSTSSVKVSIRDSGQGIPEEDLPYIFDRFYMVEKARSSALRGNGLGLSIVIKILKLHECAINVESRVGEGTQFTVTIPRSSTTS</sequence>
<evidence type="ECO:0000256" key="16">
    <source>
        <dbReference type="ARBA" id="ARBA00040841"/>
    </source>
</evidence>